<dbReference type="Proteomes" id="UP001515780">
    <property type="component" value="Unassembled WGS sequence"/>
</dbReference>
<comment type="caution">
    <text evidence="1">The sequence shown here is derived from an EMBL/GenBank/DDBJ whole genome shotgun (WGS) entry which is preliminary data.</text>
</comment>
<organism evidence="1 2">
    <name type="scientific">Candidatus Pantoea communis</name>
    <dbReference type="NCBI Taxonomy" id="2608354"/>
    <lineage>
        <taxon>Bacteria</taxon>
        <taxon>Pseudomonadati</taxon>
        <taxon>Pseudomonadota</taxon>
        <taxon>Gammaproteobacteria</taxon>
        <taxon>Enterobacterales</taxon>
        <taxon>Erwiniaceae</taxon>
        <taxon>Pantoea</taxon>
    </lineage>
</organism>
<dbReference type="Gene3D" id="1.20.1220.20">
    <property type="entry name" value="Uncharcterised protein PF01724"/>
    <property type="match status" value="1"/>
</dbReference>
<keyword evidence="2" id="KW-1185">Reference proteome</keyword>
<gene>
    <name evidence="1" type="ORF">F3J37_01230</name>
</gene>
<dbReference type="RefSeq" id="WP_166718862.1">
    <property type="nucleotide sequence ID" value="NZ_VWXC01000001.1"/>
</dbReference>
<accession>A0ABX0RJL7</accession>
<evidence type="ECO:0000313" key="1">
    <source>
        <dbReference type="EMBL" id="NIG17299.1"/>
    </source>
</evidence>
<reference evidence="1 2" key="1">
    <citation type="journal article" date="2019" name="bioRxiv">
        <title>Bacteria contribute to plant secondary compound degradation in a generalist herbivore system.</title>
        <authorList>
            <person name="Francoeur C.B."/>
            <person name="Khadempour L."/>
            <person name="Moreira-Soto R.D."/>
            <person name="Gotting K."/>
            <person name="Book A.J."/>
            <person name="Pinto-Tomas A.A."/>
            <person name="Keefover-Ring K."/>
            <person name="Currie C.R."/>
        </authorList>
    </citation>
    <scope>NUCLEOTIDE SEQUENCE [LARGE SCALE GENOMIC DNA]</scope>
    <source>
        <strain evidence="1">Al-1710</strain>
    </source>
</reference>
<evidence type="ECO:0000313" key="2">
    <source>
        <dbReference type="Proteomes" id="UP001515780"/>
    </source>
</evidence>
<proteinExistence type="predicted"/>
<dbReference type="Pfam" id="PF01724">
    <property type="entry name" value="DUF29"/>
    <property type="match status" value="1"/>
</dbReference>
<protein>
    <submittedName>
        <fullName evidence="1">DUF29 domain-containing protein</fullName>
    </submittedName>
</protein>
<dbReference type="InterPro" id="IPR002636">
    <property type="entry name" value="DUF29"/>
</dbReference>
<dbReference type="EMBL" id="VWXC01000001">
    <property type="protein sequence ID" value="NIG17299.1"/>
    <property type="molecule type" value="Genomic_DNA"/>
</dbReference>
<dbReference type="PANTHER" id="PTHR34235">
    <property type="entry name" value="SLR1203 PROTEIN-RELATED"/>
    <property type="match status" value="1"/>
</dbReference>
<sequence>MSLYSSDFYAWAMEQSQLIKDRQNEAIDIFHLVEEIEGLANRERKALESSIRVLLGLLLKWKVRKNDRYAMLRLLIREQRMRVNDVLDDNPSLRSQVNDIIPRAYRYSSILAIKMTGVDSFPEICPWDFWEFMDPEFWPE</sequence>
<name>A0ABX0RJL7_9GAMM</name>